<feature type="transmembrane region" description="Helical" evidence="9">
    <location>
        <begin position="83"/>
        <end position="103"/>
    </location>
</feature>
<evidence type="ECO:0000256" key="4">
    <source>
        <dbReference type="ARBA" id="ARBA00022692"/>
    </source>
</evidence>
<keyword evidence="3" id="KW-1003">Cell membrane</keyword>
<feature type="transmembrane region" description="Helical" evidence="9">
    <location>
        <begin position="272"/>
        <end position="293"/>
    </location>
</feature>
<keyword evidence="4 7" id="KW-0812">Transmembrane</keyword>
<feature type="transmembrane region" description="Helical" evidence="9">
    <location>
        <begin position="485"/>
        <end position="505"/>
    </location>
</feature>
<feature type="transmembrane region" description="Helical" evidence="9">
    <location>
        <begin position="115"/>
        <end position="131"/>
    </location>
</feature>
<dbReference type="SUPFAM" id="SSF103473">
    <property type="entry name" value="MFS general substrate transporter"/>
    <property type="match status" value="1"/>
</dbReference>
<dbReference type="Proteomes" id="UP000004367">
    <property type="component" value="Unassembled WGS sequence"/>
</dbReference>
<keyword evidence="6 9" id="KW-0472">Membrane</keyword>
<dbReference type="CDD" id="cd17346">
    <property type="entry name" value="MFS_DtpA_like"/>
    <property type="match status" value="1"/>
</dbReference>
<proteinExistence type="inferred from homology"/>
<feature type="transmembrane region" description="Helical" evidence="9">
    <location>
        <begin position="244"/>
        <end position="266"/>
    </location>
</feature>
<dbReference type="InterPro" id="IPR018456">
    <property type="entry name" value="PTR2_symporter_CS"/>
</dbReference>
<feature type="transmembrane region" description="Helical" evidence="9">
    <location>
        <begin position="305"/>
        <end position="323"/>
    </location>
</feature>
<dbReference type="GO" id="GO:0005886">
    <property type="term" value="C:plasma membrane"/>
    <property type="evidence" value="ECO:0007669"/>
    <property type="project" value="UniProtKB-SubCell"/>
</dbReference>
<feature type="transmembrane region" description="Helical" evidence="9">
    <location>
        <begin position="384"/>
        <end position="405"/>
    </location>
</feature>
<feature type="transmembrane region" description="Helical" evidence="9">
    <location>
        <begin position="417"/>
        <end position="434"/>
    </location>
</feature>
<evidence type="ECO:0000256" key="3">
    <source>
        <dbReference type="ARBA" id="ARBA00022475"/>
    </source>
</evidence>
<evidence type="ECO:0000256" key="7">
    <source>
        <dbReference type="RuleBase" id="RU003755"/>
    </source>
</evidence>
<protein>
    <submittedName>
        <fullName evidence="10">Di-/tripeptide transporter</fullName>
    </submittedName>
</protein>
<dbReference type="PROSITE" id="PS01023">
    <property type="entry name" value="PTR2_2"/>
    <property type="match status" value="1"/>
</dbReference>
<dbReference type="InterPro" id="IPR000109">
    <property type="entry name" value="POT_fam"/>
</dbReference>
<comment type="similarity">
    <text evidence="7">Belongs to the major facilitator superfamily. Proton-dependent oligopeptide transporter (POT/PTR) (TC 2.A.17) family.</text>
</comment>
<dbReference type="Gene3D" id="1.20.1250.20">
    <property type="entry name" value="MFS general substrate transporter like domains"/>
    <property type="match status" value="1"/>
</dbReference>
<keyword evidence="11" id="KW-1185">Reference proteome</keyword>
<dbReference type="AlphaFoldDB" id="H5URP0"/>
<gene>
    <name evidence="10" type="primary">dtpT</name>
    <name evidence="10" type="ORF">MOPEL_073_00380</name>
</gene>
<evidence type="ECO:0000256" key="6">
    <source>
        <dbReference type="ARBA" id="ARBA00023136"/>
    </source>
</evidence>
<feature type="transmembrane region" description="Helical" evidence="9">
    <location>
        <begin position="352"/>
        <end position="372"/>
    </location>
</feature>
<evidence type="ECO:0000256" key="8">
    <source>
        <dbReference type="SAM" id="MobiDB-lite"/>
    </source>
</evidence>
<organism evidence="10 11">
    <name type="scientific">Mobilicoccus pelagius NBRC 104925</name>
    <dbReference type="NCBI Taxonomy" id="1089455"/>
    <lineage>
        <taxon>Bacteria</taxon>
        <taxon>Bacillati</taxon>
        <taxon>Actinomycetota</taxon>
        <taxon>Actinomycetes</taxon>
        <taxon>Micrococcales</taxon>
        <taxon>Dermatophilaceae</taxon>
        <taxon>Mobilicoccus</taxon>
    </lineage>
</organism>
<dbReference type="GO" id="GO:0006857">
    <property type="term" value="P:oligopeptide transport"/>
    <property type="evidence" value="ECO:0007669"/>
    <property type="project" value="InterPro"/>
</dbReference>
<feature type="transmembrane region" description="Helical" evidence="9">
    <location>
        <begin position="53"/>
        <end position="71"/>
    </location>
</feature>
<comment type="subcellular location">
    <subcellularLocation>
        <location evidence="1">Cell membrane</location>
        <topology evidence="1">Multi-pass membrane protein</topology>
    </subcellularLocation>
    <subcellularLocation>
        <location evidence="7">Membrane</location>
        <topology evidence="7">Multi-pass membrane protein</topology>
    </subcellularLocation>
</comment>
<feature type="region of interest" description="Disordered" evidence="8">
    <location>
        <begin position="1"/>
        <end position="29"/>
    </location>
</feature>
<feature type="transmembrane region" description="Helical" evidence="9">
    <location>
        <begin position="455"/>
        <end position="473"/>
    </location>
</feature>
<dbReference type="InterPro" id="IPR050171">
    <property type="entry name" value="MFS_Transporters"/>
</dbReference>
<evidence type="ECO:0000256" key="5">
    <source>
        <dbReference type="ARBA" id="ARBA00022989"/>
    </source>
</evidence>
<evidence type="ECO:0000313" key="11">
    <source>
        <dbReference type="Proteomes" id="UP000004367"/>
    </source>
</evidence>
<dbReference type="RefSeq" id="WP_009482296.1">
    <property type="nucleotide sequence ID" value="NZ_BAFE01000052.1"/>
</dbReference>
<sequence>MTTTDQPPAHGPRYHDRWRPATVRTGPSSEDVGLFGQPRGLPWMLQVEMWERFSWFGMRAILLYFITDTFANGGLGLDKNTGQVIMATYQASVLFLTIPGGIFADRVVGPWRSTLYGGMVILFGHVLLAVPTPTTSWIGLFLIAFGTGFIKPNLSTIVGGLYDEKDPRREAGFQLFYMSINVGSLISPLITYGLQQRFGYHVGFIAAAIGMAFGLAAFVYGRGRLSQFAFDVPNPLRPGEGKRLALLAFGFVVAVVVLTALYTPIFGGLAQGIAYVVFTIATLASAFYFITMFRSPKVTPHERRHLWAFLPLWVGNMLFTIIFEQASGKMASFAKDNTDGLISGGFGLSAGAYQSINPAAVLILAPILGWIFTRRAGKFPSTAMKFAIAVAIIGFTALMMGWGYAQYPAGSGNLAPWWFLGVVFIVQTVAELFMNPVGLAATTSLAPKQYASQTMTLWLLAAATGQGCAAVVIDRTKDLGDVAFYYGLGFVTIGVAVVLALLAPWTQARMSDVGRGAIPTAD</sequence>
<reference evidence="10 11" key="1">
    <citation type="submission" date="2012-02" db="EMBL/GenBank/DDBJ databases">
        <title>Whole genome shotgun sequence of Mobilicoccus pelagius NBRC 104925.</title>
        <authorList>
            <person name="Yoshida Y."/>
            <person name="Hosoyama A."/>
            <person name="Tsuchikane K."/>
            <person name="Katsumata H."/>
            <person name="Yamazaki S."/>
            <person name="Fujita N."/>
        </authorList>
    </citation>
    <scope>NUCLEOTIDE SEQUENCE [LARGE SCALE GENOMIC DNA]</scope>
    <source>
        <strain evidence="10 11">NBRC 104925</strain>
    </source>
</reference>
<keyword evidence="2 7" id="KW-0813">Transport</keyword>
<dbReference type="GO" id="GO:1904680">
    <property type="term" value="F:peptide transmembrane transporter activity"/>
    <property type="evidence" value="ECO:0007669"/>
    <property type="project" value="InterPro"/>
</dbReference>
<evidence type="ECO:0000256" key="1">
    <source>
        <dbReference type="ARBA" id="ARBA00004651"/>
    </source>
</evidence>
<dbReference type="NCBIfam" id="TIGR00924">
    <property type="entry name" value="yjdL_sub1_fam"/>
    <property type="match status" value="1"/>
</dbReference>
<accession>H5URP0</accession>
<evidence type="ECO:0000256" key="9">
    <source>
        <dbReference type="SAM" id="Phobius"/>
    </source>
</evidence>
<keyword evidence="5 9" id="KW-1133">Transmembrane helix</keyword>
<feature type="transmembrane region" description="Helical" evidence="9">
    <location>
        <begin position="200"/>
        <end position="223"/>
    </location>
</feature>
<dbReference type="InterPro" id="IPR036259">
    <property type="entry name" value="MFS_trans_sf"/>
</dbReference>
<feature type="transmembrane region" description="Helical" evidence="9">
    <location>
        <begin position="137"/>
        <end position="162"/>
    </location>
</feature>
<evidence type="ECO:0000256" key="2">
    <source>
        <dbReference type="ARBA" id="ARBA00022448"/>
    </source>
</evidence>
<dbReference type="PANTHER" id="PTHR23517:SF15">
    <property type="entry name" value="PROTON-DEPENDENT OLIGOPEPTIDE FAMILY TRANSPORT PROTEIN"/>
    <property type="match status" value="1"/>
</dbReference>
<dbReference type="PANTHER" id="PTHR23517">
    <property type="entry name" value="RESISTANCE PROTEIN MDTM, PUTATIVE-RELATED-RELATED"/>
    <property type="match status" value="1"/>
</dbReference>
<evidence type="ECO:0000313" key="10">
    <source>
        <dbReference type="EMBL" id="GAB48398.1"/>
    </source>
</evidence>
<dbReference type="eggNOG" id="COG3104">
    <property type="taxonomic scope" value="Bacteria"/>
</dbReference>
<name>H5URP0_9MICO</name>
<dbReference type="InterPro" id="IPR005279">
    <property type="entry name" value="Dipep/tripep_permease"/>
</dbReference>
<dbReference type="EMBL" id="BAFE01000052">
    <property type="protein sequence ID" value="GAB48398.1"/>
    <property type="molecule type" value="Genomic_DNA"/>
</dbReference>
<feature type="transmembrane region" description="Helical" evidence="9">
    <location>
        <begin position="174"/>
        <end position="194"/>
    </location>
</feature>
<comment type="caution">
    <text evidence="10">The sequence shown here is derived from an EMBL/GenBank/DDBJ whole genome shotgun (WGS) entry which is preliminary data.</text>
</comment>
<dbReference type="Pfam" id="PF00854">
    <property type="entry name" value="PTR2"/>
    <property type="match status" value="1"/>
</dbReference>